<feature type="compositionally biased region" description="Basic residues" evidence="1">
    <location>
        <begin position="224"/>
        <end position="248"/>
    </location>
</feature>
<geneLocation type="plasmid" evidence="3">
    <name>pMaq22A_1p DNA</name>
</geneLocation>
<evidence type="ECO:0000256" key="1">
    <source>
        <dbReference type="SAM" id="MobiDB-lite"/>
    </source>
</evidence>
<evidence type="ECO:0000313" key="3">
    <source>
        <dbReference type="Proteomes" id="UP000061432"/>
    </source>
</evidence>
<protein>
    <submittedName>
        <fullName evidence="2">Uncharacterized protein</fullName>
    </submittedName>
</protein>
<feature type="region of interest" description="Disordered" evidence="1">
    <location>
        <begin position="13"/>
        <end position="264"/>
    </location>
</feature>
<accession>A0A1Y0ZCF9</accession>
<evidence type="ECO:0000313" key="2">
    <source>
        <dbReference type="EMBL" id="BAR47302.1"/>
    </source>
</evidence>
<keyword evidence="2" id="KW-0614">Plasmid</keyword>
<reference evidence="3" key="2">
    <citation type="submission" date="2015-01" db="EMBL/GenBank/DDBJ databases">
        <title>Complete genome sequence of Methylobacterium aquaticum strain 22A.</title>
        <authorList>
            <person name="Tani A."/>
            <person name="Ogura Y."/>
            <person name="Hayashi T."/>
        </authorList>
    </citation>
    <scope>NUCLEOTIDE SEQUENCE [LARGE SCALE GENOMIC DNA]</scope>
    <source>
        <strain evidence="3">MA-22A</strain>
        <plasmid evidence="3">Plasmid pMaq22A_1p DNA</plasmid>
    </source>
</reference>
<dbReference type="KEGG" id="maqu:Maq22A_1p38370"/>
<gene>
    <name evidence="2" type="ORF">Maq22A_1p38370</name>
</gene>
<feature type="compositionally biased region" description="Basic residues" evidence="1">
    <location>
        <begin position="199"/>
        <end position="208"/>
    </location>
</feature>
<organism evidence="2 3">
    <name type="scientific">Methylobacterium aquaticum</name>
    <dbReference type="NCBI Taxonomy" id="270351"/>
    <lineage>
        <taxon>Bacteria</taxon>
        <taxon>Pseudomonadati</taxon>
        <taxon>Pseudomonadota</taxon>
        <taxon>Alphaproteobacteria</taxon>
        <taxon>Hyphomicrobiales</taxon>
        <taxon>Methylobacteriaceae</taxon>
        <taxon>Methylobacterium</taxon>
    </lineage>
</organism>
<feature type="compositionally biased region" description="Polar residues" evidence="1">
    <location>
        <begin position="19"/>
        <end position="30"/>
    </location>
</feature>
<name>A0A1Y0ZCF9_9HYPH</name>
<dbReference type="EMBL" id="AP014705">
    <property type="protein sequence ID" value="BAR47302.1"/>
    <property type="molecule type" value="Genomic_DNA"/>
</dbReference>
<dbReference type="Proteomes" id="UP000061432">
    <property type="component" value="Plasmid pMaq22A_1p"/>
</dbReference>
<sequence>MFRSGATRRACWRWRTAASPSPTGSRATCPSSIRRRAGSSRGCPWPTVPAASRPRSGEVGRGDPSACGAPDPPRARRLRRRAGPRGGFPGRRPPRHGRPLRLARRRRPHRSGAVARRPCRGPSRAGRRRHGGCPPGGPGPRPPALRRGRADDRQPHGAGRPHGHGRAGPRDPGLGPHRGRGPDRSPATLRRPVPAIRQPAHRRRRAPHGPRPASRELRGPGRAGSRRAEHRRRRRRSPRKLSPRRPSPRRPSLPVAPMTRPFPETTPMRRAAILLALTSSPVLAAETPNAVSNDAVKLSGLVRFVAESCPGTKPDYALFREVVQRLGTDLAALSHGEALIRSATYTHAYQKDPEASCRQAQERFGPNGTVVPGLIGPG</sequence>
<proteinExistence type="predicted"/>
<reference evidence="2 3" key="1">
    <citation type="journal article" date="2015" name="Genome Announc.">
        <title>Complete Genome Sequence of Methylobacterium aquaticum Strain 22A, Isolated from Racomitrium japonicum Moss.</title>
        <authorList>
            <person name="Tani A."/>
            <person name="Ogura Y."/>
            <person name="Hayashi T."/>
            <person name="Kimbara K."/>
        </authorList>
    </citation>
    <scope>NUCLEOTIDE SEQUENCE [LARGE SCALE GENOMIC DNA]</scope>
    <source>
        <strain evidence="2 3">MA-22A</strain>
        <plasmid evidence="3">Plasmid pMaq22A_1p DNA</plasmid>
    </source>
</reference>
<feature type="compositionally biased region" description="Basic residues" evidence="1">
    <location>
        <begin position="92"/>
        <end position="110"/>
    </location>
</feature>
<dbReference type="AlphaFoldDB" id="A0A1Y0ZCF9"/>